<protein>
    <submittedName>
        <fullName evidence="3">PGG domain-containing protein</fullName>
    </submittedName>
</protein>
<keyword evidence="1" id="KW-1133">Transmembrane helix</keyword>
<name>A0A0R3S685_9BILA</name>
<dbReference type="AlphaFoldDB" id="A0A0R3S685"/>
<organism evidence="2 3">
    <name type="scientific">Elaeophora elaphi</name>
    <dbReference type="NCBI Taxonomy" id="1147741"/>
    <lineage>
        <taxon>Eukaryota</taxon>
        <taxon>Metazoa</taxon>
        <taxon>Ecdysozoa</taxon>
        <taxon>Nematoda</taxon>
        <taxon>Chromadorea</taxon>
        <taxon>Rhabditida</taxon>
        <taxon>Spirurina</taxon>
        <taxon>Spiruromorpha</taxon>
        <taxon>Filarioidea</taxon>
        <taxon>Onchocercidae</taxon>
        <taxon>Elaeophora</taxon>
    </lineage>
</organism>
<dbReference type="Proteomes" id="UP000050640">
    <property type="component" value="Unplaced"/>
</dbReference>
<feature type="transmembrane region" description="Helical" evidence="1">
    <location>
        <begin position="67"/>
        <end position="89"/>
    </location>
</feature>
<reference evidence="3" key="1">
    <citation type="submission" date="2017-02" db="UniProtKB">
        <authorList>
            <consortium name="WormBaseParasite"/>
        </authorList>
    </citation>
    <scope>IDENTIFICATION</scope>
</reference>
<evidence type="ECO:0000313" key="3">
    <source>
        <dbReference type="WBParaSite" id="EEL_0001030701-mRNA-1"/>
    </source>
</evidence>
<accession>A0A0R3S685</accession>
<evidence type="ECO:0000313" key="2">
    <source>
        <dbReference type="Proteomes" id="UP000050640"/>
    </source>
</evidence>
<keyword evidence="1" id="KW-0472">Membrane</keyword>
<dbReference type="WBParaSite" id="EEL_0001030701-mRNA-1">
    <property type="protein sequence ID" value="EEL_0001030701-mRNA-1"/>
    <property type="gene ID" value="EEL_0001030701"/>
</dbReference>
<feature type="transmembrane region" description="Helical" evidence="1">
    <location>
        <begin position="141"/>
        <end position="169"/>
    </location>
</feature>
<keyword evidence="1" id="KW-0812">Transmembrane</keyword>
<sequence length="209" mass="23664">MCQQQAKGHSTVEGFFLKPSILQAPRKNHPLVKSEKYLQPSSSPNNSMERDNHPAKQLASYKLRNSYAFFGTIHIKTSATMLTALYLLALAVADFTIDTTSIDPSSVTYVLLGVMMILIFAFSSLVEFRCFLIDVCPGGRFLILGMGSAIFCVSHCYCILIVCLCWKYFRYLEKKADLEQTWRVETIDEELDENVLIHNVPINSNFIQC</sequence>
<feature type="transmembrane region" description="Helical" evidence="1">
    <location>
        <begin position="109"/>
        <end position="129"/>
    </location>
</feature>
<evidence type="ECO:0000256" key="1">
    <source>
        <dbReference type="SAM" id="Phobius"/>
    </source>
</evidence>
<keyword evidence="2" id="KW-1185">Reference proteome</keyword>
<proteinExistence type="predicted"/>